<keyword evidence="1" id="KW-0175">Coiled coil</keyword>
<feature type="region of interest" description="Disordered" evidence="2">
    <location>
        <begin position="259"/>
        <end position="286"/>
    </location>
</feature>
<feature type="compositionally biased region" description="Polar residues" evidence="2">
    <location>
        <begin position="81"/>
        <end position="91"/>
    </location>
</feature>
<reference evidence="5 6" key="1">
    <citation type="submission" date="2023-09" db="EMBL/GenBank/DDBJ databases">
        <authorList>
            <person name="Wang M."/>
        </authorList>
    </citation>
    <scope>NUCLEOTIDE SEQUENCE [LARGE SCALE GENOMIC DNA]</scope>
    <source>
        <strain evidence="5">GT-2023</strain>
        <tissue evidence="5">Liver</tissue>
    </source>
</reference>
<dbReference type="Pfam" id="PF21037">
    <property type="entry name" value="CCDC138_cc"/>
    <property type="match status" value="1"/>
</dbReference>
<evidence type="ECO:0000313" key="5">
    <source>
        <dbReference type="EMBL" id="KAL1267297.1"/>
    </source>
</evidence>
<accession>A0ABR3MRP6</accession>
<feature type="compositionally biased region" description="Basic and acidic residues" evidence="2">
    <location>
        <begin position="264"/>
        <end position="280"/>
    </location>
</feature>
<organism evidence="5 6">
    <name type="scientific">Cirrhinus molitorella</name>
    <name type="common">mud carp</name>
    <dbReference type="NCBI Taxonomy" id="172907"/>
    <lineage>
        <taxon>Eukaryota</taxon>
        <taxon>Metazoa</taxon>
        <taxon>Chordata</taxon>
        <taxon>Craniata</taxon>
        <taxon>Vertebrata</taxon>
        <taxon>Euteleostomi</taxon>
        <taxon>Actinopterygii</taxon>
        <taxon>Neopterygii</taxon>
        <taxon>Teleostei</taxon>
        <taxon>Ostariophysi</taxon>
        <taxon>Cypriniformes</taxon>
        <taxon>Cyprinidae</taxon>
        <taxon>Labeoninae</taxon>
        <taxon>Labeonini</taxon>
        <taxon>Cirrhinus</taxon>
    </lineage>
</organism>
<sequence length="583" mass="65687">MNNESDSDLDERIEILKQKYLQKRNQQVPEASAHHGGAGHMKDYHTALREIYRTLSDHPRRPDSAEDEPSDEDDSPEETNVFCTETDVTLPSNLARSSSSSVLNSRRKDVADGSSGAATAVHVYQEMLHIYEKLQAERLSQQAWAAELCERERDLQQRENAFLQQQRNVHRLRGAQQEALTHVQSLQQQYQLEKSELEAALKQKTKENKRMRSSFDSMKELNDSMKKQLNEVSEQNRKLECQSRKVQARLENLQRKYESFTTHRSRETSVPKPCKPEKPQSSKAAGKAVAHGPSLKLLALLMDWLVDSQLMESRNGPNLGVPQPSSQERCARVLPMLVEQLHGATDSSSSSSSSSSSALLLSLLRCIYCCLIHLERSSQHSVLTSTLRRLGEEVSRGSCDPGRSRIAPLFKSSCLHTRFLCSLIIIKTISQVDVLAQAVDVLSASVRTDDGQALFLEYKALPAVLALLRSGSPALLAPSLDVLLHMSSQSRSLSCFLDECSSEDFFRCASQFLRHPRLEPPLLENMLMLLQKLSGIRKNKRLFEASSLHLLLQEMHRTSDRRQAFINMNLSSILLNLGMLSRS</sequence>
<name>A0ABR3MRP6_9TELE</name>
<keyword evidence="6" id="KW-1185">Reference proteome</keyword>
<dbReference type="Pfam" id="PF21035">
    <property type="entry name" value="CCDC138_C"/>
    <property type="match status" value="1"/>
</dbReference>
<dbReference type="Proteomes" id="UP001558613">
    <property type="component" value="Unassembled WGS sequence"/>
</dbReference>
<feature type="domain" description="Coiled-coil-domain-containing protein 138 coiled-coil" evidence="4">
    <location>
        <begin position="206"/>
        <end position="264"/>
    </location>
</feature>
<feature type="compositionally biased region" description="Acidic residues" evidence="2">
    <location>
        <begin position="65"/>
        <end position="77"/>
    </location>
</feature>
<evidence type="ECO:0000259" key="4">
    <source>
        <dbReference type="Pfam" id="PF21037"/>
    </source>
</evidence>
<feature type="compositionally biased region" description="Low complexity" evidence="2">
    <location>
        <begin position="92"/>
        <end position="104"/>
    </location>
</feature>
<dbReference type="InterPro" id="IPR038798">
    <property type="entry name" value="CCDC138"/>
</dbReference>
<dbReference type="EMBL" id="JAYMGO010000009">
    <property type="protein sequence ID" value="KAL1267297.1"/>
    <property type="molecule type" value="Genomic_DNA"/>
</dbReference>
<evidence type="ECO:0000313" key="6">
    <source>
        <dbReference type="Proteomes" id="UP001558613"/>
    </source>
</evidence>
<feature type="domain" description="Coiled-coil" evidence="3">
    <location>
        <begin position="301"/>
        <end position="577"/>
    </location>
</feature>
<gene>
    <name evidence="5" type="ORF">QQF64_032660</name>
</gene>
<dbReference type="PANTHER" id="PTHR34523">
    <property type="entry name" value="COILED-COIL DOMAIN-CONTAINING PROTEIN 138"/>
    <property type="match status" value="1"/>
</dbReference>
<dbReference type="Gene3D" id="1.25.10.10">
    <property type="entry name" value="Leucine-rich Repeat Variant"/>
    <property type="match status" value="1"/>
</dbReference>
<dbReference type="InterPro" id="IPR011989">
    <property type="entry name" value="ARM-like"/>
</dbReference>
<evidence type="ECO:0000259" key="3">
    <source>
        <dbReference type="Pfam" id="PF21035"/>
    </source>
</evidence>
<evidence type="ECO:0008006" key="7">
    <source>
        <dbReference type="Google" id="ProtNLM"/>
    </source>
</evidence>
<evidence type="ECO:0000256" key="2">
    <source>
        <dbReference type="SAM" id="MobiDB-lite"/>
    </source>
</evidence>
<evidence type="ECO:0000256" key="1">
    <source>
        <dbReference type="SAM" id="Coils"/>
    </source>
</evidence>
<proteinExistence type="predicted"/>
<dbReference type="InterPro" id="IPR048750">
    <property type="entry name" value="CCDC138_C"/>
</dbReference>
<feature type="coiled-coil region" evidence="1">
    <location>
        <begin position="146"/>
        <end position="256"/>
    </location>
</feature>
<protein>
    <recommendedName>
        <fullName evidence="7">Coiled-coil domain-containing protein 138</fullName>
    </recommendedName>
</protein>
<feature type="compositionally biased region" description="Basic and acidic residues" evidence="2">
    <location>
        <begin position="40"/>
        <end position="64"/>
    </location>
</feature>
<dbReference type="PANTHER" id="PTHR34523:SF1">
    <property type="entry name" value="COILED-COIL DOMAIN-CONTAINING PROTEIN 138"/>
    <property type="match status" value="1"/>
</dbReference>
<dbReference type="InterPro" id="IPR048751">
    <property type="entry name" value="CCDC138_CC"/>
</dbReference>
<feature type="region of interest" description="Disordered" evidence="2">
    <location>
        <begin position="20"/>
        <end position="115"/>
    </location>
</feature>
<comment type="caution">
    <text evidence="5">The sequence shown here is derived from an EMBL/GenBank/DDBJ whole genome shotgun (WGS) entry which is preliminary data.</text>
</comment>
<dbReference type="Gene3D" id="1.20.5.340">
    <property type="match status" value="1"/>
</dbReference>